<feature type="compositionally biased region" description="Low complexity" evidence="1">
    <location>
        <begin position="33"/>
        <end position="46"/>
    </location>
</feature>
<reference evidence="2 3" key="1">
    <citation type="submission" date="2018-06" db="EMBL/GenBank/DDBJ databases">
        <title>Freshwater and sediment microbial communities from various areas in North America, analyzing microbe dynamics in response to fracking.</title>
        <authorList>
            <person name="Lamendella R."/>
        </authorList>
    </citation>
    <scope>NUCLEOTIDE SEQUENCE [LARGE SCALE GENOMIC DNA]</scope>
    <source>
        <strain evidence="2 3">97B</strain>
    </source>
</reference>
<feature type="region of interest" description="Disordered" evidence="1">
    <location>
        <begin position="1"/>
        <end position="58"/>
    </location>
</feature>
<dbReference type="EMBL" id="QNRJ01000010">
    <property type="protein sequence ID" value="RBP03169.1"/>
    <property type="molecule type" value="Genomic_DNA"/>
</dbReference>
<accession>A0A366ENV4</accession>
<name>A0A366ENV4_9BACI</name>
<evidence type="ECO:0000313" key="3">
    <source>
        <dbReference type="Proteomes" id="UP000252118"/>
    </source>
</evidence>
<organism evidence="2 3">
    <name type="scientific">Rossellomorea aquimaris</name>
    <dbReference type="NCBI Taxonomy" id="189382"/>
    <lineage>
        <taxon>Bacteria</taxon>
        <taxon>Bacillati</taxon>
        <taxon>Bacillota</taxon>
        <taxon>Bacilli</taxon>
        <taxon>Bacillales</taxon>
        <taxon>Bacillaceae</taxon>
        <taxon>Rossellomorea</taxon>
    </lineage>
</organism>
<dbReference type="RefSeq" id="WP_181778157.1">
    <property type="nucleotide sequence ID" value="NZ_QNRJ01000010.1"/>
</dbReference>
<gene>
    <name evidence="2" type="ORF">DET59_11051</name>
</gene>
<proteinExistence type="predicted"/>
<sequence length="58" mass="6520">MKKLTYKAPEVLNHKPITFETSQSWNKGRGPVSGDDGNSNGGNYPHDPYKPKKPHKNK</sequence>
<evidence type="ECO:0000256" key="1">
    <source>
        <dbReference type="SAM" id="MobiDB-lite"/>
    </source>
</evidence>
<comment type="caution">
    <text evidence="2">The sequence shown here is derived from an EMBL/GenBank/DDBJ whole genome shotgun (WGS) entry which is preliminary data.</text>
</comment>
<dbReference type="Proteomes" id="UP000252118">
    <property type="component" value="Unassembled WGS sequence"/>
</dbReference>
<evidence type="ECO:0000313" key="2">
    <source>
        <dbReference type="EMBL" id="RBP03169.1"/>
    </source>
</evidence>
<protein>
    <submittedName>
        <fullName evidence="2">Uncharacterized protein</fullName>
    </submittedName>
</protein>
<dbReference type="AlphaFoldDB" id="A0A366ENV4"/>